<keyword evidence="3" id="KW-1185">Reference proteome</keyword>
<reference evidence="2" key="1">
    <citation type="submission" date="2007-07" db="EMBL/GenBank/DDBJ databases">
        <title>PCAP assembly of the Caenorhabditis remanei genome.</title>
        <authorList>
            <consortium name="The Caenorhabditis remanei Sequencing Consortium"/>
            <person name="Wilson R.K."/>
        </authorList>
    </citation>
    <scope>NUCLEOTIDE SEQUENCE [LARGE SCALE GENOMIC DNA]</scope>
    <source>
        <strain evidence="2">PB4641</strain>
    </source>
</reference>
<evidence type="ECO:0000313" key="3">
    <source>
        <dbReference type="Proteomes" id="UP000008281"/>
    </source>
</evidence>
<dbReference type="Proteomes" id="UP000008281">
    <property type="component" value="Unassembled WGS sequence"/>
</dbReference>
<evidence type="ECO:0008006" key="4">
    <source>
        <dbReference type="Google" id="ProtNLM"/>
    </source>
</evidence>
<name>E3M948_CAERE</name>
<dbReference type="FunCoup" id="E3M948">
    <property type="interactions" value="2"/>
</dbReference>
<proteinExistence type="predicted"/>
<dbReference type="OMA" id="KANFLCR"/>
<feature type="transmembrane region" description="Helical" evidence="1">
    <location>
        <begin position="124"/>
        <end position="144"/>
    </location>
</feature>
<dbReference type="STRING" id="31234.E3M948"/>
<dbReference type="OrthoDB" id="5820699at2759"/>
<dbReference type="eggNOG" id="ENOG502SYC7">
    <property type="taxonomic scope" value="Eukaryota"/>
</dbReference>
<gene>
    <name evidence="2" type="ORF">CRE_14623</name>
</gene>
<dbReference type="AlphaFoldDB" id="E3M948"/>
<accession>E3M948</accession>
<keyword evidence="1" id="KW-1133">Transmembrane helix</keyword>
<evidence type="ECO:0000256" key="1">
    <source>
        <dbReference type="SAM" id="Phobius"/>
    </source>
</evidence>
<keyword evidence="1" id="KW-0812">Transmembrane</keyword>
<dbReference type="InParanoid" id="E3M948"/>
<evidence type="ECO:0000313" key="2">
    <source>
        <dbReference type="EMBL" id="EFO96226.1"/>
    </source>
</evidence>
<sequence length="153" mass="16867">MEHFPAVCCFGGEPFLDFHTNSSIDPTDWSADLVKDPINTTDLLPSLSRSLTQLGIDITSQCKIFNITFNDLADQTLFDTYKASFWCRCPIGHFGQSCELQESTLPISLPLVSQDPLSSPPDPMVMLLVIAAVVLALMAVLAMCHKGRYSLQK</sequence>
<dbReference type="HOGENOM" id="CLU_1779091_0_0_1"/>
<organism evidence="3">
    <name type="scientific">Caenorhabditis remanei</name>
    <name type="common">Caenorhabditis vulgaris</name>
    <dbReference type="NCBI Taxonomy" id="31234"/>
    <lineage>
        <taxon>Eukaryota</taxon>
        <taxon>Metazoa</taxon>
        <taxon>Ecdysozoa</taxon>
        <taxon>Nematoda</taxon>
        <taxon>Chromadorea</taxon>
        <taxon>Rhabditida</taxon>
        <taxon>Rhabditina</taxon>
        <taxon>Rhabditomorpha</taxon>
        <taxon>Rhabditoidea</taxon>
        <taxon>Rhabditidae</taxon>
        <taxon>Peloderinae</taxon>
        <taxon>Caenorhabditis</taxon>
    </lineage>
</organism>
<keyword evidence="1" id="KW-0472">Membrane</keyword>
<dbReference type="EMBL" id="DS268430">
    <property type="protein sequence ID" value="EFO96226.1"/>
    <property type="molecule type" value="Genomic_DNA"/>
</dbReference>
<protein>
    <recommendedName>
        <fullName evidence="4">EGF-like domain-containing protein</fullName>
    </recommendedName>
</protein>